<name>A0ABQ7FM66_9ACTN</name>
<dbReference type="Pfam" id="PF01799">
    <property type="entry name" value="Fer2_2"/>
    <property type="match status" value="1"/>
</dbReference>
<accession>A0ABQ7FM66</accession>
<dbReference type="Gene3D" id="3.10.20.30">
    <property type="match status" value="1"/>
</dbReference>
<dbReference type="SUPFAM" id="SSF47741">
    <property type="entry name" value="CO dehydrogenase ISP C-domain like"/>
    <property type="match status" value="1"/>
</dbReference>
<dbReference type="InterPro" id="IPR036010">
    <property type="entry name" value="2Fe-2S_ferredoxin-like_sf"/>
</dbReference>
<evidence type="ECO:0000256" key="4">
    <source>
        <dbReference type="SAM" id="MobiDB-lite"/>
    </source>
</evidence>
<evidence type="ECO:0000256" key="1">
    <source>
        <dbReference type="ARBA" id="ARBA00022723"/>
    </source>
</evidence>
<evidence type="ECO:0000259" key="5">
    <source>
        <dbReference type="PROSITE" id="PS51085"/>
    </source>
</evidence>
<dbReference type="InterPro" id="IPR012675">
    <property type="entry name" value="Beta-grasp_dom_sf"/>
</dbReference>
<dbReference type="InterPro" id="IPR002888">
    <property type="entry name" value="2Fe-2S-bd"/>
</dbReference>
<gene>
    <name evidence="6" type="ORF">GCU69_12885</name>
</gene>
<dbReference type="InterPro" id="IPR036884">
    <property type="entry name" value="2Fe-2S-bd_dom_sf"/>
</dbReference>
<dbReference type="EMBL" id="WHPN01000267">
    <property type="protein sequence ID" value="KAF4408709.1"/>
    <property type="molecule type" value="Genomic_DNA"/>
</dbReference>
<feature type="region of interest" description="Disordered" evidence="4">
    <location>
        <begin position="223"/>
        <end position="261"/>
    </location>
</feature>
<dbReference type="PROSITE" id="PS00197">
    <property type="entry name" value="2FE2S_FER_1"/>
    <property type="match status" value="1"/>
</dbReference>
<feature type="domain" description="2Fe-2S ferredoxin-type" evidence="5">
    <location>
        <begin position="77"/>
        <end position="153"/>
    </location>
</feature>
<dbReference type="InterPro" id="IPR006058">
    <property type="entry name" value="2Fe2S_fd_BS"/>
</dbReference>
<feature type="compositionally biased region" description="Gly residues" evidence="4">
    <location>
        <begin position="239"/>
        <end position="261"/>
    </location>
</feature>
<dbReference type="SUPFAM" id="SSF54292">
    <property type="entry name" value="2Fe-2S ferredoxin-like"/>
    <property type="match status" value="1"/>
</dbReference>
<feature type="region of interest" description="Disordered" evidence="4">
    <location>
        <begin position="1"/>
        <end position="37"/>
    </location>
</feature>
<comment type="caution">
    <text evidence="6">The sequence shown here is derived from an EMBL/GenBank/DDBJ whole genome shotgun (WGS) entry which is preliminary data.</text>
</comment>
<dbReference type="RefSeq" id="WP_156206075.1">
    <property type="nucleotide sequence ID" value="NZ_WHPN01000267.1"/>
</dbReference>
<evidence type="ECO:0000256" key="3">
    <source>
        <dbReference type="ARBA" id="ARBA00023004"/>
    </source>
</evidence>
<evidence type="ECO:0000313" key="7">
    <source>
        <dbReference type="Proteomes" id="UP000621266"/>
    </source>
</evidence>
<dbReference type="InterPro" id="IPR052914">
    <property type="entry name" value="Aldehyde_Oxdr_Iron-Sulfur"/>
</dbReference>
<sequence length="261" mass="26341">MAPPARQRADGDRPPDGSPDGSPIPGAAGTPGASRRRFLTGSAVAGVTAGSLLRGAAPAAAEPTGAAAAPAAPAAETELRFTLNGAERTVSVEPRVTLLDALRERLGTTGPKKGCDRGQCGACTVHEDGRPVLSCLTLALTVRGKEITTVEGLADGDELHRVQQAFIDCDGFQCGFCTSGQVMSAAALVDSGRPGTDDEIREYMSGNLCRCGAYPNIVDAVRQAQGGPVKQRGARKPGAGEGAGKRGAGKPGPGERGGGEA</sequence>
<keyword evidence="7" id="KW-1185">Reference proteome</keyword>
<dbReference type="PANTHER" id="PTHR45331">
    <property type="entry name" value="OXIDOREDUCTASE, IRON-SULPHUR BINDING SUBUNIT-RELATED-RELATED"/>
    <property type="match status" value="1"/>
</dbReference>
<dbReference type="InterPro" id="IPR006311">
    <property type="entry name" value="TAT_signal"/>
</dbReference>
<dbReference type="Pfam" id="PF00111">
    <property type="entry name" value="Fer2"/>
    <property type="match status" value="1"/>
</dbReference>
<dbReference type="PANTHER" id="PTHR45331:SF2">
    <property type="entry name" value="OXIDOREDUCTASE WITH IRON-SULFUR SUBUNIT"/>
    <property type="match status" value="1"/>
</dbReference>
<dbReference type="InterPro" id="IPR001041">
    <property type="entry name" value="2Fe-2S_ferredoxin-type"/>
</dbReference>
<keyword evidence="1" id="KW-0479">Metal-binding</keyword>
<evidence type="ECO:0000313" key="6">
    <source>
        <dbReference type="EMBL" id="KAF4408709.1"/>
    </source>
</evidence>
<organism evidence="6 7">
    <name type="scientific">Streptomyces lycii</name>
    <dbReference type="NCBI Taxonomy" id="2654337"/>
    <lineage>
        <taxon>Bacteria</taxon>
        <taxon>Bacillati</taxon>
        <taxon>Actinomycetota</taxon>
        <taxon>Actinomycetes</taxon>
        <taxon>Kitasatosporales</taxon>
        <taxon>Streptomycetaceae</taxon>
        <taxon>Streptomyces</taxon>
    </lineage>
</organism>
<evidence type="ECO:0000256" key="2">
    <source>
        <dbReference type="ARBA" id="ARBA00023002"/>
    </source>
</evidence>
<dbReference type="PROSITE" id="PS51085">
    <property type="entry name" value="2FE2S_FER_2"/>
    <property type="match status" value="1"/>
</dbReference>
<protein>
    <submittedName>
        <fullName evidence="6">(2Fe-2S)-binding protein</fullName>
    </submittedName>
</protein>
<dbReference type="Gene3D" id="1.10.150.120">
    <property type="entry name" value="[2Fe-2S]-binding domain"/>
    <property type="match status" value="1"/>
</dbReference>
<feature type="compositionally biased region" description="Low complexity" evidence="4">
    <location>
        <begin position="18"/>
        <end position="28"/>
    </location>
</feature>
<proteinExistence type="predicted"/>
<dbReference type="Proteomes" id="UP000621266">
    <property type="component" value="Unassembled WGS sequence"/>
</dbReference>
<keyword evidence="3" id="KW-0408">Iron</keyword>
<keyword evidence="2" id="KW-0560">Oxidoreductase</keyword>
<reference evidence="6 7" key="1">
    <citation type="submission" date="2019-10" db="EMBL/GenBank/DDBJ databases">
        <title>Streptomyces tenebrisbrunneis sp.nov., an endogenous actinomycete isolated from of Lycium ruthenicum.</title>
        <authorList>
            <person name="Ma L."/>
        </authorList>
    </citation>
    <scope>NUCLEOTIDE SEQUENCE [LARGE SCALE GENOMIC DNA]</scope>
    <source>
        <strain evidence="6 7">TRM 66187</strain>
    </source>
</reference>
<dbReference type="CDD" id="cd00207">
    <property type="entry name" value="fer2"/>
    <property type="match status" value="1"/>
</dbReference>
<dbReference type="PROSITE" id="PS51318">
    <property type="entry name" value="TAT"/>
    <property type="match status" value="1"/>
</dbReference>